<reference evidence="1" key="2">
    <citation type="journal article" date="2021" name="PeerJ">
        <title>Extensive microbial diversity within the chicken gut microbiome revealed by metagenomics and culture.</title>
        <authorList>
            <person name="Gilroy R."/>
            <person name="Ravi A."/>
            <person name="Getino M."/>
            <person name="Pursley I."/>
            <person name="Horton D.L."/>
            <person name="Alikhan N.F."/>
            <person name="Baker D."/>
            <person name="Gharbi K."/>
            <person name="Hall N."/>
            <person name="Watson M."/>
            <person name="Adriaenssens E.M."/>
            <person name="Foster-Nyarko E."/>
            <person name="Jarju S."/>
            <person name="Secka A."/>
            <person name="Antonio M."/>
            <person name="Oren A."/>
            <person name="Chaudhuri R.R."/>
            <person name="La Ragione R."/>
            <person name="Hildebrand F."/>
            <person name="Pallen M.J."/>
        </authorList>
    </citation>
    <scope>NUCLEOTIDE SEQUENCE</scope>
    <source>
        <strain evidence="1">17073</strain>
    </source>
</reference>
<sequence>MPDDIHIGNLIKEELKAQERSGAWLARKLFMDASNVSKLLQRRYIDTSLLLRISVILHRDFFACYSEAYRQKCE</sequence>
<name>A0A9D1ILV8_9BACT</name>
<gene>
    <name evidence="1" type="ORF">IAD18_07525</name>
</gene>
<proteinExistence type="predicted"/>
<accession>A0A9D1ILV8</accession>
<protein>
    <submittedName>
        <fullName evidence="1">XRE family transcriptional regulator</fullName>
    </submittedName>
</protein>
<dbReference type="Proteomes" id="UP000824076">
    <property type="component" value="Unassembled WGS sequence"/>
</dbReference>
<comment type="caution">
    <text evidence="1">The sequence shown here is derived from an EMBL/GenBank/DDBJ whole genome shotgun (WGS) entry which is preliminary data.</text>
</comment>
<dbReference type="AlphaFoldDB" id="A0A9D1ILV8"/>
<organism evidence="1 2">
    <name type="scientific">Candidatus Limisoma intestinavium</name>
    <dbReference type="NCBI Taxonomy" id="2840856"/>
    <lineage>
        <taxon>Bacteria</taxon>
        <taxon>Pseudomonadati</taxon>
        <taxon>Bacteroidota</taxon>
        <taxon>Bacteroidia</taxon>
        <taxon>Bacteroidales</taxon>
        <taxon>Candidatus Limisoma</taxon>
    </lineage>
</organism>
<dbReference type="SUPFAM" id="SSF47413">
    <property type="entry name" value="lambda repressor-like DNA-binding domains"/>
    <property type="match status" value="1"/>
</dbReference>
<dbReference type="EMBL" id="DVMS01000208">
    <property type="protein sequence ID" value="HIU39498.1"/>
    <property type="molecule type" value="Genomic_DNA"/>
</dbReference>
<evidence type="ECO:0000313" key="1">
    <source>
        <dbReference type="EMBL" id="HIU39498.1"/>
    </source>
</evidence>
<dbReference type="InterPro" id="IPR010982">
    <property type="entry name" value="Lambda_DNA-bd_dom_sf"/>
</dbReference>
<reference evidence="1" key="1">
    <citation type="submission" date="2020-10" db="EMBL/GenBank/DDBJ databases">
        <authorList>
            <person name="Gilroy R."/>
        </authorList>
    </citation>
    <scope>NUCLEOTIDE SEQUENCE</scope>
    <source>
        <strain evidence="1">17073</strain>
    </source>
</reference>
<evidence type="ECO:0000313" key="2">
    <source>
        <dbReference type="Proteomes" id="UP000824076"/>
    </source>
</evidence>
<dbReference type="GO" id="GO:0003677">
    <property type="term" value="F:DNA binding"/>
    <property type="evidence" value="ECO:0007669"/>
    <property type="project" value="InterPro"/>
</dbReference>